<dbReference type="GO" id="GO:0005634">
    <property type="term" value="C:nucleus"/>
    <property type="evidence" value="ECO:0007669"/>
    <property type="project" value="UniProtKB-SubCell"/>
</dbReference>
<accession>I0ZAK1</accession>
<dbReference type="InterPro" id="IPR029491">
    <property type="entry name" value="Helicase_HTH"/>
</dbReference>
<dbReference type="GO" id="GO:0008408">
    <property type="term" value="F:3'-5' exonuclease activity"/>
    <property type="evidence" value="ECO:0007669"/>
    <property type="project" value="InterPro"/>
</dbReference>
<dbReference type="KEGG" id="csl:COCSUDRAFT_39272"/>
<dbReference type="RefSeq" id="XP_005652214.1">
    <property type="nucleotide sequence ID" value="XM_005652157.1"/>
</dbReference>
<evidence type="ECO:0000256" key="10">
    <source>
        <dbReference type="SAM" id="MobiDB-lite"/>
    </source>
</evidence>
<organism evidence="12 13">
    <name type="scientific">Coccomyxa subellipsoidea (strain C-169)</name>
    <name type="common">Green microalga</name>
    <dbReference type="NCBI Taxonomy" id="574566"/>
    <lineage>
        <taxon>Eukaryota</taxon>
        <taxon>Viridiplantae</taxon>
        <taxon>Chlorophyta</taxon>
        <taxon>core chlorophytes</taxon>
        <taxon>Trebouxiophyceae</taxon>
        <taxon>Trebouxiophyceae incertae sedis</taxon>
        <taxon>Coccomyxaceae</taxon>
        <taxon>Coccomyxa</taxon>
        <taxon>Coccomyxa subellipsoidea</taxon>
    </lineage>
</organism>
<dbReference type="Gene3D" id="3.30.420.10">
    <property type="entry name" value="Ribonuclease H-like superfamily/Ribonuclease H"/>
    <property type="match status" value="1"/>
</dbReference>
<evidence type="ECO:0000259" key="11">
    <source>
        <dbReference type="SMART" id="SM00474"/>
    </source>
</evidence>
<keyword evidence="5" id="KW-0269">Exonuclease</keyword>
<evidence type="ECO:0000313" key="12">
    <source>
        <dbReference type="EMBL" id="EIE27670.1"/>
    </source>
</evidence>
<comment type="subcellular location">
    <subcellularLocation>
        <location evidence="1">Nucleus</location>
    </subcellularLocation>
</comment>
<evidence type="ECO:0000256" key="7">
    <source>
        <dbReference type="ARBA" id="ARBA00023242"/>
    </source>
</evidence>
<evidence type="ECO:0000256" key="2">
    <source>
        <dbReference type="ARBA" id="ARBA00022722"/>
    </source>
</evidence>
<dbReference type="STRING" id="574566.I0ZAK1"/>
<evidence type="ECO:0000256" key="1">
    <source>
        <dbReference type="ARBA" id="ARBA00004123"/>
    </source>
</evidence>
<dbReference type="GeneID" id="17045685"/>
<sequence length="345" mass="37910">MRNQTVQGCITYASLPAEVEHLCQLALSCGVEAVGFDIEWRVTYRHAICRPTSDSTGETPRPVAVIQLALRPPGGAYRVFLLHVYHSGLTPALLTLLRSPELKKAGVGCCGDAQKLMRDFSVACEGMVDLSEEANLRLCGPSSARQPEKWSLARLAAAMLSAELRKDPGVRTCNWETWPLSLEQQQYAALDAYASLILYQRITVLPLPQLPSQPQEPEGDASDEEQSPLDVPAAPIVAHLQPAKMAVWRFFGASIRAIARQRNIQRDSVEGYIAEAITAGAAYAWHHAHEPGQDLVEQLQERGVTVKMLKEHLPESVRYGQIRLCLAHIGRLGLLPQLLADANNS</sequence>
<dbReference type="Proteomes" id="UP000007264">
    <property type="component" value="Unassembled WGS sequence"/>
</dbReference>
<proteinExistence type="predicted"/>
<feature type="domain" description="3'-5' exonuclease" evidence="11">
    <location>
        <begin position="6"/>
        <end position="207"/>
    </location>
</feature>
<evidence type="ECO:0000256" key="3">
    <source>
        <dbReference type="ARBA" id="ARBA00022723"/>
    </source>
</evidence>
<dbReference type="AlphaFoldDB" id="I0ZAK1"/>
<keyword evidence="7" id="KW-0539">Nucleus</keyword>
<keyword evidence="13" id="KW-1185">Reference proteome</keyword>
<dbReference type="PANTHER" id="PTHR13620:SF109">
    <property type="entry name" value="3'-5' EXONUCLEASE"/>
    <property type="match status" value="1"/>
</dbReference>
<keyword evidence="2" id="KW-0540">Nuclease</keyword>
<evidence type="ECO:0000256" key="5">
    <source>
        <dbReference type="ARBA" id="ARBA00022839"/>
    </source>
</evidence>
<protein>
    <recommendedName>
        <fullName evidence="8">3'-5' exonuclease</fullName>
    </recommendedName>
    <alternativeName>
        <fullName evidence="9">Werner Syndrome-like exonuclease</fullName>
    </alternativeName>
</protein>
<evidence type="ECO:0000256" key="6">
    <source>
        <dbReference type="ARBA" id="ARBA00022842"/>
    </source>
</evidence>
<gene>
    <name evidence="12" type="ORF">COCSUDRAFT_39272</name>
</gene>
<comment type="caution">
    <text evidence="12">The sequence shown here is derived from an EMBL/GenBank/DDBJ whole genome shotgun (WGS) entry which is preliminary data.</text>
</comment>
<feature type="region of interest" description="Disordered" evidence="10">
    <location>
        <begin position="209"/>
        <end position="228"/>
    </location>
</feature>
<dbReference type="Pfam" id="PF01612">
    <property type="entry name" value="DNA_pol_A_exo1"/>
    <property type="match status" value="1"/>
</dbReference>
<dbReference type="GO" id="GO:0006139">
    <property type="term" value="P:nucleobase-containing compound metabolic process"/>
    <property type="evidence" value="ECO:0007669"/>
    <property type="project" value="InterPro"/>
</dbReference>
<keyword evidence="4" id="KW-0378">Hydrolase</keyword>
<reference evidence="12 13" key="1">
    <citation type="journal article" date="2012" name="Genome Biol.">
        <title>The genome of the polar eukaryotic microalga coccomyxa subellipsoidea reveals traits of cold adaptation.</title>
        <authorList>
            <person name="Blanc G."/>
            <person name="Agarkova I."/>
            <person name="Grimwood J."/>
            <person name="Kuo A."/>
            <person name="Brueggeman A."/>
            <person name="Dunigan D."/>
            <person name="Gurnon J."/>
            <person name="Ladunga I."/>
            <person name="Lindquist E."/>
            <person name="Lucas S."/>
            <person name="Pangilinan J."/>
            <person name="Proschold T."/>
            <person name="Salamov A."/>
            <person name="Schmutz J."/>
            <person name="Weeks D."/>
            <person name="Yamada T."/>
            <person name="Claverie J.M."/>
            <person name="Grigoriev I."/>
            <person name="Van Etten J."/>
            <person name="Lomsadze A."/>
            <person name="Borodovsky M."/>
        </authorList>
    </citation>
    <scope>NUCLEOTIDE SEQUENCE [LARGE SCALE GENOMIC DNA]</scope>
    <source>
        <strain evidence="12 13">C-169</strain>
    </source>
</reference>
<dbReference type="InterPro" id="IPR002562">
    <property type="entry name" value="3'-5'_exonuclease_dom"/>
</dbReference>
<dbReference type="InterPro" id="IPR051132">
    <property type="entry name" value="3-5_Exonuclease_domain"/>
</dbReference>
<dbReference type="EMBL" id="AGSI01000001">
    <property type="protein sequence ID" value="EIE27670.1"/>
    <property type="molecule type" value="Genomic_DNA"/>
</dbReference>
<dbReference type="PANTHER" id="PTHR13620">
    <property type="entry name" value="3-5 EXONUCLEASE"/>
    <property type="match status" value="1"/>
</dbReference>
<dbReference type="eggNOG" id="KOG4373">
    <property type="taxonomic scope" value="Eukaryota"/>
</dbReference>
<dbReference type="Pfam" id="PF14493">
    <property type="entry name" value="HTH_40"/>
    <property type="match status" value="1"/>
</dbReference>
<feature type="compositionally biased region" description="Acidic residues" evidence="10">
    <location>
        <begin position="217"/>
        <end position="227"/>
    </location>
</feature>
<dbReference type="GO" id="GO:0046872">
    <property type="term" value="F:metal ion binding"/>
    <property type="evidence" value="ECO:0007669"/>
    <property type="project" value="UniProtKB-KW"/>
</dbReference>
<dbReference type="InterPro" id="IPR012337">
    <property type="entry name" value="RNaseH-like_sf"/>
</dbReference>
<evidence type="ECO:0000256" key="8">
    <source>
        <dbReference type="ARBA" id="ARBA00040531"/>
    </source>
</evidence>
<keyword evidence="3" id="KW-0479">Metal-binding</keyword>
<dbReference type="CDD" id="cd06141">
    <property type="entry name" value="WRN_exo"/>
    <property type="match status" value="1"/>
</dbReference>
<dbReference type="SMART" id="SM00474">
    <property type="entry name" value="35EXOc"/>
    <property type="match status" value="1"/>
</dbReference>
<name>I0ZAK1_COCSC</name>
<evidence type="ECO:0000313" key="13">
    <source>
        <dbReference type="Proteomes" id="UP000007264"/>
    </source>
</evidence>
<evidence type="ECO:0000256" key="4">
    <source>
        <dbReference type="ARBA" id="ARBA00022801"/>
    </source>
</evidence>
<keyword evidence="6" id="KW-0460">Magnesium</keyword>
<dbReference type="InterPro" id="IPR036397">
    <property type="entry name" value="RNaseH_sf"/>
</dbReference>
<dbReference type="SUPFAM" id="SSF53098">
    <property type="entry name" value="Ribonuclease H-like"/>
    <property type="match status" value="1"/>
</dbReference>
<dbReference type="GO" id="GO:0003676">
    <property type="term" value="F:nucleic acid binding"/>
    <property type="evidence" value="ECO:0007669"/>
    <property type="project" value="InterPro"/>
</dbReference>
<dbReference type="OrthoDB" id="1920326at2759"/>
<evidence type="ECO:0000256" key="9">
    <source>
        <dbReference type="ARBA" id="ARBA00042761"/>
    </source>
</evidence>